<gene>
    <name evidence="1" type="ORF">PKOR_03185</name>
</gene>
<dbReference type="Gene3D" id="1.10.357.10">
    <property type="entry name" value="Tetracycline Repressor, domain 2"/>
    <property type="match status" value="1"/>
</dbReference>
<dbReference type="OrthoDB" id="9789566at2"/>
<dbReference type="Proteomes" id="UP000033109">
    <property type="component" value="Chromosome"/>
</dbReference>
<evidence type="ECO:0000313" key="2">
    <source>
        <dbReference type="Proteomes" id="UP000033109"/>
    </source>
</evidence>
<dbReference type="RefSeq" id="WP_046309094.1">
    <property type="nucleotide sequence ID" value="NZ_CBCSCY010000037.1"/>
</dbReference>
<reference evidence="1 2" key="1">
    <citation type="journal article" date="2015" name="Sci. Rep.">
        <title>Unraveling adaptation of Pontibacter korlensis to radiation and infertility in desert through complete genome and comparative transcriptomic analysis.</title>
        <authorList>
            <person name="Dai J."/>
            <person name="Dai W."/>
            <person name="Qiu C."/>
            <person name="Yang Z."/>
            <person name="Zhang Y."/>
            <person name="Zhou M."/>
            <person name="Zhang L."/>
            <person name="Fang C."/>
            <person name="Gao Q."/>
            <person name="Yang Q."/>
            <person name="Li X."/>
            <person name="Wang Z."/>
            <person name="Wang Z."/>
            <person name="Jia Z."/>
            <person name="Chen X."/>
        </authorList>
    </citation>
    <scope>NUCLEOTIDE SEQUENCE [LARGE SCALE GENOMIC DNA]</scope>
    <source>
        <strain evidence="1 2">X14-1T</strain>
    </source>
</reference>
<keyword evidence="2" id="KW-1185">Reference proteome</keyword>
<sequence>MTSLTNQIQQDKKEALLKYYFGSKETLYCAIFATRLKQFSDEVRKFENLDLNPYQKLEAYLNTFISQIAANKDIHRLLCNQLA</sequence>
<evidence type="ECO:0000313" key="1">
    <source>
        <dbReference type="EMBL" id="AKD02316.1"/>
    </source>
</evidence>
<dbReference type="EMBL" id="CP009621">
    <property type="protein sequence ID" value="AKD02316.1"/>
    <property type="molecule type" value="Genomic_DNA"/>
</dbReference>
<protein>
    <submittedName>
        <fullName evidence="1">Uncharacterized protein</fullName>
    </submittedName>
</protein>
<dbReference type="HOGENOM" id="CLU_2539708_0_0_10"/>
<accession>A0A0E3UW18</accession>
<dbReference type="STRING" id="400092.PKOR_03185"/>
<dbReference type="PATRIC" id="fig|400092.3.peg.723"/>
<name>A0A0E3UW18_9BACT</name>
<dbReference type="AlphaFoldDB" id="A0A0E3UW18"/>
<dbReference type="KEGG" id="pko:PKOR_03185"/>
<organism evidence="1 2">
    <name type="scientific">Pontibacter korlensis</name>
    <dbReference type="NCBI Taxonomy" id="400092"/>
    <lineage>
        <taxon>Bacteria</taxon>
        <taxon>Pseudomonadati</taxon>
        <taxon>Bacteroidota</taxon>
        <taxon>Cytophagia</taxon>
        <taxon>Cytophagales</taxon>
        <taxon>Hymenobacteraceae</taxon>
        <taxon>Pontibacter</taxon>
    </lineage>
</organism>
<proteinExistence type="predicted"/>